<dbReference type="EMBL" id="CP048788">
    <property type="protein sequence ID" value="QJF53208.1"/>
    <property type="molecule type" value="Genomic_DNA"/>
</dbReference>
<evidence type="ECO:0000313" key="3">
    <source>
        <dbReference type="Proteomes" id="UP000503308"/>
    </source>
</evidence>
<accession>A0A858SYY3</accession>
<evidence type="ECO:0000256" key="1">
    <source>
        <dbReference type="SAM" id="SignalP"/>
    </source>
</evidence>
<dbReference type="Pfam" id="PF16868">
    <property type="entry name" value="NMT1_3"/>
    <property type="match status" value="1"/>
</dbReference>
<dbReference type="SUPFAM" id="SSF53850">
    <property type="entry name" value="Periplasmic binding protein-like II"/>
    <property type="match status" value="1"/>
</dbReference>
<dbReference type="Proteomes" id="UP000503308">
    <property type="component" value="Chromosome"/>
</dbReference>
<dbReference type="Gene3D" id="3.40.190.10">
    <property type="entry name" value="Periplasmic binding protein-like II"/>
    <property type="match status" value="2"/>
</dbReference>
<dbReference type="InterPro" id="IPR011852">
    <property type="entry name" value="TRAP_TAXI"/>
</dbReference>
<dbReference type="KEGG" id="rpon:G3256_11740"/>
<evidence type="ECO:0000313" key="2">
    <source>
        <dbReference type="EMBL" id="QJF53208.1"/>
    </source>
</evidence>
<name>A0A858SYY3_9RHOB</name>
<protein>
    <submittedName>
        <fullName evidence="2">TAXI family TRAP transporter solute-binding subunit</fullName>
    </submittedName>
</protein>
<dbReference type="AlphaFoldDB" id="A0A858SYY3"/>
<reference evidence="2 3" key="1">
    <citation type="submission" date="2020-02" db="EMBL/GenBank/DDBJ databases">
        <title>Genome sequence of Roseobacter ponti.</title>
        <authorList>
            <person name="Hollensteiner J."/>
            <person name="Schneider D."/>
            <person name="Poehlein A."/>
            <person name="Daniel R."/>
        </authorList>
    </citation>
    <scope>NUCLEOTIDE SEQUENCE [LARGE SCALE GENOMIC DNA]</scope>
    <source>
        <strain evidence="2 3">DSM 106830</strain>
    </source>
</reference>
<gene>
    <name evidence="2" type="ORF">G3256_11740</name>
</gene>
<organism evidence="2 3">
    <name type="scientific">Roseobacter ponti</name>
    <dbReference type="NCBI Taxonomy" id="1891787"/>
    <lineage>
        <taxon>Bacteria</taxon>
        <taxon>Pseudomonadati</taxon>
        <taxon>Pseudomonadota</taxon>
        <taxon>Alphaproteobacteria</taxon>
        <taxon>Rhodobacterales</taxon>
        <taxon>Roseobacteraceae</taxon>
        <taxon>Roseobacter</taxon>
    </lineage>
</organism>
<dbReference type="NCBIfam" id="TIGR02122">
    <property type="entry name" value="TRAP_TAXI"/>
    <property type="match status" value="1"/>
</dbReference>
<feature type="signal peptide" evidence="1">
    <location>
        <begin position="1"/>
        <end position="18"/>
    </location>
</feature>
<dbReference type="CDD" id="cd13568">
    <property type="entry name" value="PBP2_TAXI_TRAP_like_3"/>
    <property type="match status" value="1"/>
</dbReference>
<feature type="chain" id="PRO_5032698380" evidence="1">
    <location>
        <begin position="19"/>
        <end position="316"/>
    </location>
</feature>
<proteinExistence type="predicted"/>
<sequence length="316" mass="33282">MTAAGSCLAMLMAPVAMAEEFITIGTGGVTGVYYPTGGAICRLVNKGRKDHGIRCSVESTGGSVYNINTIRAGELEFGVAQSDWQYHAYNGTSDFSDAGPFEELRAVFSVHPEPFTVVARADAGISSFEDLKGKRVNIGNPGSGQRGTMEVVMDAMGWEMGDLALATELKAAEQSAALCDNQIDAMIYTVGHPSGSIQEASTACDSIVVNVTGEAIDKLIADNSFYRTASIPGGMYRGTDDDVTTFGVGATFVSSTAVSEDAVYAVVAAVFDNFEDFKGLHPAFANLKAEEMATAGLSAPLHPGAAKYYKEKGWIE</sequence>
<keyword evidence="1" id="KW-0732">Signal</keyword>
<dbReference type="PANTHER" id="PTHR42941">
    <property type="entry name" value="SLL1037 PROTEIN"/>
    <property type="match status" value="1"/>
</dbReference>
<dbReference type="PANTHER" id="PTHR42941:SF1">
    <property type="entry name" value="SLL1037 PROTEIN"/>
    <property type="match status" value="1"/>
</dbReference>
<keyword evidence="3" id="KW-1185">Reference proteome</keyword>